<evidence type="ECO:0000313" key="2">
    <source>
        <dbReference type="EMBL" id="KAK6513681.1"/>
    </source>
</evidence>
<dbReference type="EMBL" id="JAVHJM010000005">
    <property type="protein sequence ID" value="KAK6513681.1"/>
    <property type="molecule type" value="Genomic_DNA"/>
</dbReference>
<protein>
    <submittedName>
        <fullName evidence="2">Uncharacterized protein</fullName>
    </submittedName>
</protein>
<comment type="caution">
    <text evidence="2">The sequence shown here is derived from an EMBL/GenBank/DDBJ whole genome shotgun (WGS) entry which is preliminary data.</text>
</comment>
<evidence type="ECO:0000313" key="3">
    <source>
        <dbReference type="Proteomes" id="UP001307849"/>
    </source>
</evidence>
<feature type="compositionally biased region" description="Polar residues" evidence="1">
    <location>
        <begin position="290"/>
        <end position="300"/>
    </location>
</feature>
<feature type="compositionally biased region" description="Low complexity" evidence="1">
    <location>
        <begin position="187"/>
        <end position="200"/>
    </location>
</feature>
<keyword evidence="3" id="KW-1185">Reference proteome</keyword>
<evidence type="ECO:0000256" key="1">
    <source>
        <dbReference type="SAM" id="MobiDB-lite"/>
    </source>
</evidence>
<feature type="region of interest" description="Disordered" evidence="1">
    <location>
        <begin position="187"/>
        <end position="228"/>
    </location>
</feature>
<name>A0AAN8RX56_9PEZI</name>
<reference evidence="2 3" key="1">
    <citation type="submission" date="2019-10" db="EMBL/GenBank/DDBJ databases">
        <authorList>
            <person name="Palmer J.M."/>
        </authorList>
    </citation>
    <scope>NUCLEOTIDE SEQUENCE [LARGE SCALE GENOMIC DNA]</scope>
    <source>
        <strain evidence="2 3">TWF506</strain>
    </source>
</reference>
<gene>
    <name evidence="2" type="ORF">TWF506_008120</name>
</gene>
<proteinExistence type="predicted"/>
<organism evidence="2 3">
    <name type="scientific">Arthrobotrys conoides</name>
    <dbReference type="NCBI Taxonomy" id="74498"/>
    <lineage>
        <taxon>Eukaryota</taxon>
        <taxon>Fungi</taxon>
        <taxon>Dikarya</taxon>
        <taxon>Ascomycota</taxon>
        <taxon>Pezizomycotina</taxon>
        <taxon>Orbiliomycetes</taxon>
        <taxon>Orbiliales</taxon>
        <taxon>Orbiliaceae</taxon>
        <taxon>Arthrobotrys</taxon>
    </lineage>
</organism>
<sequence length="438" mass="48466">MVASIPPPTLSSLLPAFLAQLPASFASPKPPPSLPPLLTPLTRSRLTHLSFGLTTENSWLSLLTWSSTPSDGQSLQEHLASQDYYFLHQPPSPNTFVNKGYRRLDSETLQCLISVSELEVVVLYQFVADDLVSEEGEIGNAWKVHDVRLADDEEEVFLSAGQFWSTIDAAEEEFRNLPKYGGYYSYGNSNNNNPQQSYGQEADNDSDDDYWGRYDDEETESVAGDEDARPAVTHHQQQLQQPQSHVQIAASMLARRVLQEQTDEQQEEADKEEEEYYARYANVEPVLDNPTPTVSQTTGTEGVDRRDSISTNLTSTSTTFDAQTMSTPLTAFTHPSTKVSPVMQATTLANHPAVTSSNSHSHPKPEIATAKRVVAGLESAAEVHTHSEVAIQQHVSTSVKSLYRLWKAGGMDCEEFGRFLEREVEVLKVVDEAGELGS</sequence>
<dbReference type="AlphaFoldDB" id="A0AAN8RX56"/>
<feature type="compositionally biased region" description="Acidic residues" evidence="1">
    <location>
        <begin position="202"/>
        <end position="225"/>
    </location>
</feature>
<dbReference type="Proteomes" id="UP001307849">
    <property type="component" value="Unassembled WGS sequence"/>
</dbReference>
<accession>A0AAN8RX56</accession>
<feature type="region of interest" description="Disordered" evidence="1">
    <location>
        <begin position="286"/>
        <end position="312"/>
    </location>
</feature>